<gene>
    <name evidence="2" type="ORF">HLUCCA11_08505</name>
</gene>
<dbReference type="AlphaFoldDB" id="A0A0P8BPR0"/>
<dbReference type="STRING" id="1666911.HLUCCA11_08505"/>
<dbReference type="SUPFAM" id="SSF51261">
    <property type="entry name" value="Duplicated hybrid motif"/>
    <property type="match status" value="1"/>
</dbReference>
<dbReference type="CDD" id="cd12797">
    <property type="entry name" value="M23_peptidase"/>
    <property type="match status" value="1"/>
</dbReference>
<proteinExistence type="predicted"/>
<evidence type="ECO:0000313" key="3">
    <source>
        <dbReference type="Proteomes" id="UP000050465"/>
    </source>
</evidence>
<dbReference type="Gene3D" id="3.10.350.10">
    <property type="entry name" value="LysM domain"/>
    <property type="match status" value="1"/>
</dbReference>
<dbReference type="InterPro" id="IPR016047">
    <property type="entry name" value="M23ase_b-sheet_dom"/>
</dbReference>
<name>A0A0P8BPR0_9CYAN</name>
<dbReference type="PANTHER" id="PTHR21666:SF290">
    <property type="entry name" value="PEPTIDASE M23 DOMAIN PROTEIN"/>
    <property type="match status" value="1"/>
</dbReference>
<dbReference type="InterPro" id="IPR036779">
    <property type="entry name" value="LysM_dom_sf"/>
</dbReference>
<dbReference type="Proteomes" id="UP000050465">
    <property type="component" value="Unassembled WGS sequence"/>
</dbReference>
<dbReference type="Pfam" id="PF01551">
    <property type="entry name" value="Peptidase_M23"/>
    <property type="match status" value="1"/>
</dbReference>
<evidence type="ECO:0000259" key="1">
    <source>
        <dbReference type="PROSITE" id="PS51782"/>
    </source>
</evidence>
<evidence type="ECO:0000313" key="2">
    <source>
        <dbReference type="EMBL" id="KPQ35926.1"/>
    </source>
</evidence>
<dbReference type="InterPro" id="IPR050570">
    <property type="entry name" value="Cell_wall_metabolism_enzyme"/>
</dbReference>
<dbReference type="SUPFAM" id="SSF54106">
    <property type="entry name" value="LysM domain"/>
    <property type="match status" value="1"/>
</dbReference>
<reference evidence="2 3" key="1">
    <citation type="submission" date="2015-09" db="EMBL/GenBank/DDBJ databases">
        <title>Identification and resolution of microdiversity through metagenomic sequencing of parallel consortia.</title>
        <authorList>
            <person name="Nelson W.C."/>
            <person name="Romine M.F."/>
            <person name="Lindemann S.R."/>
        </authorList>
    </citation>
    <scope>NUCLEOTIDE SEQUENCE [LARGE SCALE GENOMIC DNA]</scope>
    <source>
        <strain evidence="2">Ana</strain>
    </source>
</reference>
<protein>
    <submittedName>
        <fullName evidence="2">Putative metalloendopeptidase</fullName>
    </submittedName>
</protein>
<feature type="domain" description="LysM" evidence="1">
    <location>
        <begin position="80"/>
        <end position="123"/>
    </location>
</feature>
<dbReference type="CDD" id="cd00118">
    <property type="entry name" value="LysM"/>
    <property type="match status" value="1"/>
</dbReference>
<accession>A0A0P8BPR0</accession>
<dbReference type="PANTHER" id="PTHR21666">
    <property type="entry name" value="PEPTIDASE-RELATED"/>
    <property type="match status" value="1"/>
</dbReference>
<dbReference type="PATRIC" id="fig|1666911.3.peg.4082"/>
<dbReference type="EMBL" id="LJZR01000009">
    <property type="protein sequence ID" value="KPQ35926.1"/>
    <property type="molecule type" value="Genomic_DNA"/>
</dbReference>
<dbReference type="Gene3D" id="2.70.70.10">
    <property type="entry name" value="Glucose Permease (Domain IIA)"/>
    <property type="match status" value="1"/>
</dbReference>
<dbReference type="GO" id="GO:0004222">
    <property type="term" value="F:metalloendopeptidase activity"/>
    <property type="evidence" value="ECO:0007669"/>
    <property type="project" value="TreeGrafter"/>
</dbReference>
<dbReference type="SMART" id="SM00257">
    <property type="entry name" value="LysM"/>
    <property type="match status" value="1"/>
</dbReference>
<dbReference type="InterPro" id="IPR018392">
    <property type="entry name" value="LysM"/>
</dbReference>
<organism evidence="2 3">
    <name type="scientific">Phormidesmis priestleyi Ana</name>
    <dbReference type="NCBI Taxonomy" id="1666911"/>
    <lineage>
        <taxon>Bacteria</taxon>
        <taxon>Bacillati</taxon>
        <taxon>Cyanobacteriota</taxon>
        <taxon>Cyanophyceae</taxon>
        <taxon>Leptolyngbyales</taxon>
        <taxon>Leptolyngbyaceae</taxon>
        <taxon>Phormidesmis</taxon>
    </lineage>
</organism>
<dbReference type="Pfam" id="PF01476">
    <property type="entry name" value="LysM"/>
    <property type="match status" value="1"/>
</dbReference>
<comment type="caution">
    <text evidence="2">The sequence shown here is derived from an EMBL/GenBank/DDBJ whole genome shotgun (WGS) entry which is preliminary data.</text>
</comment>
<dbReference type="PROSITE" id="PS51782">
    <property type="entry name" value="LYSM"/>
    <property type="match status" value="1"/>
</dbReference>
<dbReference type="InterPro" id="IPR011055">
    <property type="entry name" value="Dup_hybrid_motif"/>
</dbReference>
<sequence>MAQFSLTRFFQLITLSPLAQTARAASLIGPLAMGAALFSIYHITDKPAIAQTISPASTQTIAQASGQTKTGCPSALDRVRSHTVSAGDTVESIATANRLAPSTLIRFNPGLGSSLSPGTTIMVPPFNGAVVEVGNGMSWQALAERYGRRTDVLFEVNGCVADVPNRVFIPGVLGGGRSGGEAIATPSVAQQLRYPLSNPVPVARGYGWQPHTSRNELVFNSGVAFTVPQPNEVIAANAGTVAFTGEREGYGQLVVINHAQGLQTRYANLSSISVSVGQLVNAATPIGSVGLENEPSFLYFEVRTNSESGWVAQDPGQYVPDLDLR</sequence>